<feature type="transmembrane region" description="Helical" evidence="1">
    <location>
        <begin position="458"/>
        <end position="477"/>
    </location>
</feature>
<protein>
    <submittedName>
        <fullName evidence="2">RND transporter</fullName>
    </submittedName>
</protein>
<feature type="transmembrane region" description="Helical" evidence="1">
    <location>
        <begin position="334"/>
        <end position="353"/>
    </location>
</feature>
<proteinExistence type="predicted"/>
<evidence type="ECO:0000256" key="1">
    <source>
        <dbReference type="SAM" id="Phobius"/>
    </source>
</evidence>
<keyword evidence="1" id="KW-0472">Membrane</keyword>
<feature type="transmembrane region" description="Helical" evidence="1">
    <location>
        <begin position="360"/>
        <end position="380"/>
    </location>
</feature>
<dbReference type="Gene3D" id="3.30.2090.10">
    <property type="entry name" value="Multidrug efflux transporter AcrB TolC docking domain, DN and DC subdomains"/>
    <property type="match status" value="2"/>
</dbReference>
<comment type="caution">
    <text evidence="2">The sequence shown here is derived from an EMBL/GenBank/DDBJ whole genome shotgun (WGS) entry which is preliminary data.</text>
</comment>
<dbReference type="SUPFAM" id="SSF82714">
    <property type="entry name" value="Multidrug efflux transporter AcrB TolC docking domain, DN and DC subdomains"/>
    <property type="match status" value="2"/>
</dbReference>
<keyword evidence="1" id="KW-1133">Transmembrane helix</keyword>
<reference evidence="2 3" key="1">
    <citation type="journal article" date="2018" name="Appl. Microbiol. Biotechnol.">
        <title>Co-cultivation of the strictly anaerobic methanogen Methanosarcina barkeri with aerobic methanotrophs in an oxygen-limited membrane bioreactor.</title>
        <authorList>
            <person name="In 't Zandt M.H."/>
            <person name="van den Bosch T.J.M."/>
            <person name="Rijkers R."/>
            <person name="van Kessel M.A.H.J."/>
            <person name="Jetten M.S.M."/>
            <person name="Welte C.U."/>
        </authorList>
    </citation>
    <scope>NUCLEOTIDE SEQUENCE [LARGE SCALE GENOMIC DNA]</scope>
    <source>
        <strain evidence="2 3">DSM 17706</strain>
    </source>
</reference>
<feature type="transmembrane region" description="Helical" evidence="1">
    <location>
        <begin position="890"/>
        <end position="913"/>
    </location>
</feature>
<dbReference type="Gene3D" id="3.30.70.1440">
    <property type="entry name" value="Multidrug efflux transporter AcrB pore domain"/>
    <property type="match status" value="1"/>
</dbReference>
<feature type="transmembrane region" description="Helical" evidence="1">
    <location>
        <begin position="920"/>
        <end position="940"/>
    </location>
</feature>
<dbReference type="Gene3D" id="3.30.70.1430">
    <property type="entry name" value="Multidrug efflux transporter AcrB pore domain"/>
    <property type="match status" value="2"/>
</dbReference>
<accession>A0A2U1SU02</accession>
<organism evidence="2 3">
    <name type="scientific">Methylosinus sporium</name>
    <dbReference type="NCBI Taxonomy" id="428"/>
    <lineage>
        <taxon>Bacteria</taxon>
        <taxon>Pseudomonadati</taxon>
        <taxon>Pseudomonadota</taxon>
        <taxon>Alphaproteobacteria</taxon>
        <taxon>Hyphomicrobiales</taxon>
        <taxon>Methylocystaceae</taxon>
        <taxon>Methylosinus</taxon>
    </lineage>
</organism>
<feature type="transmembrane region" description="Helical" evidence="1">
    <location>
        <begin position="946"/>
        <end position="970"/>
    </location>
</feature>
<dbReference type="PANTHER" id="PTHR32063:SF8">
    <property type="entry name" value="CATION EFFLUX PROTEIN"/>
    <property type="match status" value="1"/>
</dbReference>
<feature type="transmembrane region" description="Helical" evidence="1">
    <location>
        <begin position="545"/>
        <end position="563"/>
    </location>
</feature>
<dbReference type="AlphaFoldDB" id="A0A2U1SU02"/>
<feature type="transmembrane region" description="Helical" evidence="1">
    <location>
        <begin position="1027"/>
        <end position="1050"/>
    </location>
</feature>
<feature type="transmembrane region" description="Helical" evidence="1">
    <location>
        <begin position="386"/>
        <end position="407"/>
    </location>
</feature>
<dbReference type="SUPFAM" id="SSF82866">
    <property type="entry name" value="Multidrug efflux transporter AcrB transmembrane domain"/>
    <property type="match status" value="2"/>
</dbReference>
<name>A0A2U1SU02_METSR</name>
<keyword evidence="1" id="KW-0812">Transmembrane</keyword>
<dbReference type="GO" id="GO:0042910">
    <property type="term" value="F:xenobiotic transmembrane transporter activity"/>
    <property type="evidence" value="ECO:0007669"/>
    <property type="project" value="TreeGrafter"/>
</dbReference>
<gene>
    <name evidence="2" type="ORF">C5689_04765</name>
</gene>
<keyword evidence="3" id="KW-1185">Reference proteome</keyword>
<dbReference type="RefSeq" id="WP_108916127.1">
    <property type="nucleotide sequence ID" value="NZ_BGJY01000002.1"/>
</dbReference>
<sequence length="1062" mass="115239">MELVKYALKFRLTFYVLAILMTFLGGAAIVSTPKDVFPNVDIPVVTVIWSYTGLSTAEMESRVTTYAELSTSNNVNGIRNMESQTLQGVAVMKIYFQPDVNIELAITQVVSAMNSIRALMPPGINPPTVIRYSASQVPVIQLALSSKSLNEQQLYDMGLYRVRQQLTTTPGVTLPTPWGGKQRQIMVDLDTATLQARGLTPLDVVNAITAGNLVVPSGLVKFGDLQYVVRLNSTPDALSTLNSIPIRVADGAPLLIRDVAQVRDGNPPQQNIVRVDGSRAVLLTILKNGNASTLNVVENVKAGIAKLREAIPKDTNIAELFDQSVFVSNAISDVLHEGIIAAGLTALMILLFLGSWRSTLIVVISIPLSILTSLAILSALGHTINIMTLGGMALAVGILVDDATVAIENTYRLFEEGKDFRHAVAEGAAGIAKPALISTLAICAAFVSVLFLTDAARFLFVPQALAVVFAMLASYFLSRTLVPILMDQLLIHEHHAERERESDARGLGFSAALTRIQLGFEHGFEKLRGQYALLLVAVLRHKGRTLAFVAGVFAFGAFLFVSVGEDYYPQIDAGQMTLHVRGRSGLRIEETERLFQKIEGVIREVIPQHELALLIDNIGLPQITYNYAFSDGTTVGYNDGQIMISLAHGHAPTAVYMRKLREVLPLRFPDSIFYFQPADIVTQILNFGLPAPIALRVVGRDAPGNKAIVRKLLDRVKEVRGVVDAHIHQILDAPEFFVDIDRWKGQQLGVSVQQVANNVNISLSSSFQVTPNFWADPTTGIPYQVAVQTPEYRIASLNAFANTPISDLTGGSSAQVDLLTNVAQWKRGVEQSVATHSNTQPTYDVYANIQDRDLGGVERDLRKAIAEIEPELKPGNYIVIRGQIDSKNQAFARIGLGLVASMIFVYLLMVVNFQSWGDPFVVILALPIAFCGIVFALYVTGTTFSIPSLMGAIMSVGVASANSILLVTFAREHREETGVSAEAAAIEAGLTRIRPVIMTATAMFVGLLPMSLGLGEGAEQNAALARAVMGGIAFGTCSTLLFVPFLYSLLRRGEAQPPRDYL</sequence>
<feature type="transmembrane region" description="Helical" evidence="1">
    <location>
        <begin position="996"/>
        <end position="1015"/>
    </location>
</feature>
<dbReference type="Proteomes" id="UP000245137">
    <property type="component" value="Unassembled WGS sequence"/>
</dbReference>
<dbReference type="PRINTS" id="PR00702">
    <property type="entry name" value="ACRIFLAVINRP"/>
</dbReference>
<dbReference type="GO" id="GO:0005886">
    <property type="term" value="C:plasma membrane"/>
    <property type="evidence" value="ECO:0007669"/>
    <property type="project" value="TreeGrafter"/>
</dbReference>
<dbReference type="Gene3D" id="3.30.70.1320">
    <property type="entry name" value="Multidrug efflux transporter AcrB pore domain like"/>
    <property type="match status" value="1"/>
</dbReference>
<dbReference type="InterPro" id="IPR027463">
    <property type="entry name" value="AcrB_DN_DC_subdom"/>
</dbReference>
<dbReference type="InterPro" id="IPR001036">
    <property type="entry name" value="Acrflvin-R"/>
</dbReference>
<dbReference type="OrthoDB" id="9759330at2"/>
<dbReference type="EMBL" id="PUIV01000004">
    <property type="protein sequence ID" value="PWB95103.1"/>
    <property type="molecule type" value="Genomic_DNA"/>
</dbReference>
<dbReference type="Pfam" id="PF00873">
    <property type="entry name" value="ACR_tran"/>
    <property type="match status" value="1"/>
</dbReference>
<evidence type="ECO:0000313" key="2">
    <source>
        <dbReference type="EMBL" id="PWB95103.1"/>
    </source>
</evidence>
<evidence type="ECO:0000313" key="3">
    <source>
        <dbReference type="Proteomes" id="UP000245137"/>
    </source>
</evidence>
<feature type="transmembrane region" description="Helical" evidence="1">
    <location>
        <begin position="428"/>
        <end position="452"/>
    </location>
</feature>
<dbReference type="SUPFAM" id="SSF82693">
    <property type="entry name" value="Multidrug efflux transporter AcrB pore domain, PN1, PN2, PC1 and PC2 subdomains"/>
    <property type="match status" value="2"/>
</dbReference>
<dbReference type="Gene3D" id="1.20.1640.10">
    <property type="entry name" value="Multidrug efflux transporter AcrB transmembrane domain"/>
    <property type="match status" value="2"/>
</dbReference>
<feature type="transmembrane region" description="Helical" evidence="1">
    <location>
        <begin position="12"/>
        <end position="30"/>
    </location>
</feature>
<dbReference type="PANTHER" id="PTHR32063">
    <property type="match status" value="1"/>
</dbReference>